<evidence type="ECO:0000256" key="4">
    <source>
        <dbReference type="ARBA" id="ARBA00022617"/>
    </source>
</evidence>
<dbReference type="InterPro" id="IPR001128">
    <property type="entry name" value="Cyt_P450"/>
</dbReference>
<dbReference type="AlphaFoldDB" id="A0AAD7BNM0"/>
<dbReference type="InterPro" id="IPR002401">
    <property type="entry name" value="Cyt_P450_E_grp-I"/>
</dbReference>
<dbReference type="GO" id="GO:0016705">
    <property type="term" value="F:oxidoreductase activity, acting on paired donors, with incorporation or reduction of molecular oxygen"/>
    <property type="evidence" value="ECO:0007669"/>
    <property type="project" value="InterPro"/>
</dbReference>
<evidence type="ECO:0000256" key="10">
    <source>
        <dbReference type="RuleBase" id="RU000461"/>
    </source>
</evidence>
<keyword evidence="4 9" id="KW-0349">Heme</keyword>
<dbReference type="GO" id="GO:0005506">
    <property type="term" value="F:iron ion binding"/>
    <property type="evidence" value="ECO:0007669"/>
    <property type="project" value="InterPro"/>
</dbReference>
<evidence type="ECO:0000256" key="5">
    <source>
        <dbReference type="ARBA" id="ARBA00022723"/>
    </source>
</evidence>
<dbReference type="PROSITE" id="PS00086">
    <property type="entry name" value="CYTOCHROME_P450"/>
    <property type="match status" value="1"/>
</dbReference>
<dbReference type="GO" id="GO:0004497">
    <property type="term" value="F:monooxygenase activity"/>
    <property type="evidence" value="ECO:0007669"/>
    <property type="project" value="UniProtKB-KW"/>
</dbReference>
<name>A0AAD7BNM0_9AGAR</name>
<dbReference type="PANTHER" id="PTHR46300:SF7">
    <property type="entry name" value="P450, PUTATIVE (EUROFUNG)-RELATED"/>
    <property type="match status" value="1"/>
</dbReference>
<keyword evidence="12" id="KW-1185">Reference proteome</keyword>
<proteinExistence type="inferred from homology"/>
<evidence type="ECO:0000256" key="9">
    <source>
        <dbReference type="PIRSR" id="PIRSR602401-1"/>
    </source>
</evidence>
<feature type="binding site" description="axial binding residue" evidence="9">
    <location>
        <position position="322"/>
    </location>
    <ligand>
        <name>heme</name>
        <dbReference type="ChEBI" id="CHEBI:30413"/>
    </ligand>
    <ligandPart>
        <name>Fe</name>
        <dbReference type="ChEBI" id="CHEBI:18248"/>
    </ligandPart>
</feature>
<dbReference type="CDD" id="cd11065">
    <property type="entry name" value="CYP64-like"/>
    <property type="match status" value="1"/>
</dbReference>
<dbReference type="Gene3D" id="1.10.630.10">
    <property type="entry name" value="Cytochrome P450"/>
    <property type="match status" value="1"/>
</dbReference>
<keyword evidence="5 9" id="KW-0479">Metal-binding</keyword>
<comment type="pathway">
    <text evidence="2">Secondary metabolite biosynthesis.</text>
</comment>
<evidence type="ECO:0000256" key="8">
    <source>
        <dbReference type="ARBA" id="ARBA00023033"/>
    </source>
</evidence>
<keyword evidence="6 10" id="KW-0560">Oxidoreductase</keyword>
<evidence type="ECO:0000256" key="6">
    <source>
        <dbReference type="ARBA" id="ARBA00023002"/>
    </source>
</evidence>
<dbReference type="SUPFAM" id="SSF48264">
    <property type="entry name" value="Cytochrome P450"/>
    <property type="match status" value="1"/>
</dbReference>
<comment type="similarity">
    <text evidence="3 10">Belongs to the cytochrome P450 family.</text>
</comment>
<keyword evidence="8 10" id="KW-0503">Monooxygenase</keyword>
<sequence length="397" mass="44190">MGWEFNIGARLHRRLLDQELNVKASRKYEPDELIASHKLLKRLLDTPDAFLTHLRQMAGELILSFTYGIDVLPSDDPYITLAEEALHTLVSAAIPGKYLVDTFPILKHIPIWFPGAGFKRQAREWRKLARSMLELPFLETKRQMESGIARSSFTADRLNGLKDTNSAYQEDHIKSTAATMYLGGADTTVSTLGTFILAMLANPEAQKKAQAEIDGVTAGETLPTFADRDSLPYVSAIVKEVLRWKNVTPFGAPRLLTVEDEYRGYRLPARSLIIGSTWSILHDPIIYPDPHTFKPERFLLNGKLNPAIRDPEAAFGFGRRKCPGRHMATSSTWITIASVLATFDINKAVDADTGRVIEPTYAYFQGVVNMPLPFKCSIKPRSTQAVTLVKGAAASSQ</sequence>
<keyword evidence="7 9" id="KW-0408">Iron</keyword>
<evidence type="ECO:0000256" key="3">
    <source>
        <dbReference type="ARBA" id="ARBA00010617"/>
    </source>
</evidence>
<dbReference type="EMBL" id="JARKIF010000012">
    <property type="protein sequence ID" value="KAJ7625732.1"/>
    <property type="molecule type" value="Genomic_DNA"/>
</dbReference>
<evidence type="ECO:0000313" key="11">
    <source>
        <dbReference type="EMBL" id="KAJ7625732.1"/>
    </source>
</evidence>
<organism evidence="11 12">
    <name type="scientific">Roridomyces roridus</name>
    <dbReference type="NCBI Taxonomy" id="1738132"/>
    <lineage>
        <taxon>Eukaryota</taxon>
        <taxon>Fungi</taxon>
        <taxon>Dikarya</taxon>
        <taxon>Basidiomycota</taxon>
        <taxon>Agaricomycotina</taxon>
        <taxon>Agaricomycetes</taxon>
        <taxon>Agaricomycetidae</taxon>
        <taxon>Agaricales</taxon>
        <taxon>Marasmiineae</taxon>
        <taxon>Mycenaceae</taxon>
        <taxon>Roridomyces</taxon>
    </lineage>
</organism>
<dbReference type="Pfam" id="PF00067">
    <property type="entry name" value="p450"/>
    <property type="match status" value="1"/>
</dbReference>
<dbReference type="InterPro" id="IPR050364">
    <property type="entry name" value="Cytochrome_P450_fung"/>
</dbReference>
<dbReference type="Proteomes" id="UP001221142">
    <property type="component" value="Unassembled WGS sequence"/>
</dbReference>
<dbReference type="PANTHER" id="PTHR46300">
    <property type="entry name" value="P450, PUTATIVE (EUROFUNG)-RELATED-RELATED"/>
    <property type="match status" value="1"/>
</dbReference>
<dbReference type="GO" id="GO:0020037">
    <property type="term" value="F:heme binding"/>
    <property type="evidence" value="ECO:0007669"/>
    <property type="project" value="InterPro"/>
</dbReference>
<dbReference type="PRINTS" id="PR00463">
    <property type="entry name" value="EP450I"/>
</dbReference>
<evidence type="ECO:0000256" key="2">
    <source>
        <dbReference type="ARBA" id="ARBA00005179"/>
    </source>
</evidence>
<accession>A0AAD7BNM0</accession>
<dbReference type="InterPro" id="IPR036396">
    <property type="entry name" value="Cyt_P450_sf"/>
</dbReference>
<comment type="caution">
    <text evidence="11">The sequence shown here is derived from an EMBL/GenBank/DDBJ whole genome shotgun (WGS) entry which is preliminary data.</text>
</comment>
<evidence type="ECO:0000256" key="7">
    <source>
        <dbReference type="ARBA" id="ARBA00023004"/>
    </source>
</evidence>
<dbReference type="PRINTS" id="PR00385">
    <property type="entry name" value="P450"/>
</dbReference>
<dbReference type="InterPro" id="IPR017972">
    <property type="entry name" value="Cyt_P450_CS"/>
</dbReference>
<protein>
    <submittedName>
        <fullName evidence="11">Cytochrome P450</fullName>
    </submittedName>
</protein>
<evidence type="ECO:0000256" key="1">
    <source>
        <dbReference type="ARBA" id="ARBA00001971"/>
    </source>
</evidence>
<gene>
    <name evidence="11" type="ORF">FB45DRAFT_922173</name>
</gene>
<reference evidence="11" key="1">
    <citation type="submission" date="2023-03" db="EMBL/GenBank/DDBJ databases">
        <title>Massive genome expansion in bonnet fungi (Mycena s.s.) driven by repeated elements and novel gene families across ecological guilds.</title>
        <authorList>
            <consortium name="Lawrence Berkeley National Laboratory"/>
            <person name="Harder C.B."/>
            <person name="Miyauchi S."/>
            <person name="Viragh M."/>
            <person name="Kuo A."/>
            <person name="Thoen E."/>
            <person name="Andreopoulos B."/>
            <person name="Lu D."/>
            <person name="Skrede I."/>
            <person name="Drula E."/>
            <person name="Henrissat B."/>
            <person name="Morin E."/>
            <person name="Kohler A."/>
            <person name="Barry K."/>
            <person name="LaButti K."/>
            <person name="Morin E."/>
            <person name="Salamov A."/>
            <person name="Lipzen A."/>
            <person name="Mereny Z."/>
            <person name="Hegedus B."/>
            <person name="Baldrian P."/>
            <person name="Stursova M."/>
            <person name="Weitz H."/>
            <person name="Taylor A."/>
            <person name="Grigoriev I.V."/>
            <person name="Nagy L.G."/>
            <person name="Martin F."/>
            <person name="Kauserud H."/>
        </authorList>
    </citation>
    <scope>NUCLEOTIDE SEQUENCE</scope>
    <source>
        <strain evidence="11">9284</strain>
    </source>
</reference>
<comment type="cofactor">
    <cofactor evidence="1 9">
        <name>heme</name>
        <dbReference type="ChEBI" id="CHEBI:30413"/>
    </cofactor>
</comment>
<evidence type="ECO:0000313" key="12">
    <source>
        <dbReference type="Proteomes" id="UP001221142"/>
    </source>
</evidence>